<dbReference type="Gene3D" id="3.40.850.10">
    <property type="entry name" value="Kinesin motor domain"/>
    <property type="match status" value="1"/>
</dbReference>
<dbReference type="GO" id="GO:0007018">
    <property type="term" value="P:microtubule-based movement"/>
    <property type="evidence" value="ECO:0007669"/>
    <property type="project" value="InterPro"/>
</dbReference>
<evidence type="ECO:0000256" key="1">
    <source>
        <dbReference type="ARBA" id="ARBA00022701"/>
    </source>
</evidence>
<dbReference type="PANTHER" id="PTHR24115">
    <property type="entry name" value="KINESIN-RELATED"/>
    <property type="match status" value="1"/>
</dbReference>
<dbReference type="SUPFAM" id="SSF52540">
    <property type="entry name" value="P-loop containing nucleoside triphosphate hydrolases"/>
    <property type="match status" value="1"/>
</dbReference>
<dbReference type="InterPro" id="IPR001752">
    <property type="entry name" value="Kinesin_motor_dom"/>
</dbReference>
<keyword evidence="3 5" id="KW-0067">ATP-binding</keyword>
<keyword evidence="1" id="KW-0493">Microtubule</keyword>
<evidence type="ECO:0000256" key="3">
    <source>
        <dbReference type="ARBA" id="ARBA00022840"/>
    </source>
</evidence>
<dbReference type="Proteomes" id="UP000236333">
    <property type="component" value="Unassembled WGS sequence"/>
</dbReference>
<evidence type="ECO:0000313" key="7">
    <source>
        <dbReference type="EMBL" id="PNH04294.1"/>
    </source>
</evidence>
<protein>
    <submittedName>
        <fullName evidence="7">Kinesin-like protein tea2</fullName>
    </submittedName>
</protein>
<dbReference type="InterPro" id="IPR036961">
    <property type="entry name" value="Kinesin_motor_dom_sf"/>
</dbReference>
<keyword evidence="8" id="KW-1185">Reference proteome</keyword>
<evidence type="ECO:0000256" key="2">
    <source>
        <dbReference type="ARBA" id="ARBA00022741"/>
    </source>
</evidence>
<organism evidence="7 8">
    <name type="scientific">Tetrabaena socialis</name>
    <dbReference type="NCBI Taxonomy" id="47790"/>
    <lineage>
        <taxon>Eukaryota</taxon>
        <taxon>Viridiplantae</taxon>
        <taxon>Chlorophyta</taxon>
        <taxon>core chlorophytes</taxon>
        <taxon>Chlorophyceae</taxon>
        <taxon>CS clade</taxon>
        <taxon>Chlamydomonadales</taxon>
        <taxon>Tetrabaenaceae</taxon>
        <taxon>Tetrabaena</taxon>
    </lineage>
</organism>
<dbReference type="GO" id="GO:0008017">
    <property type="term" value="F:microtubule binding"/>
    <property type="evidence" value="ECO:0007669"/>
    <property type="project" value="InterPro"/>
</dbReference>
<dbReference type="Pfam" id="PF00225">
    <property type="entry name" value="Kinesin"/>
    <property type="match status" value="1"/>
</dbReference>
<keyword evidence="2 5" id="KW-0547">Nucleotide-binding</keyword>
<dbReference type="GO" id="GO:0016887">
    <property type="term" value="F:ATP hydrolysis activity"/>
    <property type="evidence" value="ECO:0007669"/>
    <property type="project" value="TreeGrafter"/>
</dbReference>
<gene>
    <name evidence="7" type="ORF">TSOC_009550</name>
</gene>
<dbReference type="PRINTS" id="PR00380">
    <property type="entry name" value="KINESINHEAVY"/>
</dbReference>
<sequence>MARPHQVHVRLRFRRRVQRRMRLRDLPPPGPLFTRQQRRQAAPLPKHEHAAVAPAVARHAAAEAACAVAAAAAVAAGSVAEAGGGGCSAGQLPQLPLGLAALSVAAGVQALTGALVRGAIAGGAAEAGHIAAVAAAPAAIAAARAAVGASPQGGQAAGEERDARDLRRRSMPRQHLHALSDLVGFHSATGVFMAYGASGTGKSYTMQGTAAHPGMVPRTLNRLYQMLAGGGRPHPHQVQLSYYEVYENRVYDLLSSARLGKRQERHLPIQVLGASCCMPGLLRCHCASADAALRLFAAASCVRKQAATGVNAESSRSHAVFTVVGG</sequence>
<evidence type="ECO:0000256" key="4">
    <source>
        <dbReference type="ARBA" id="ARBA00023175"/>
    </source>
</evidence>
<dbReference type="EMBL" id="PGGS01000403">
    <property type="protein sequence ID" value="PNH04294.1"/>
    <property type="molecule type" value="Genomic_DNA"/>
</dbReference>
<feature type="domain" description="Kinesin motor" evidence="6">
    <location>
        <begin position="186"/>
        <end position="326"/>
    </location>
</feature>
<comment type="similarity">
    <text evidence="5">Belongs to the TRAFAC class myosin-kinesin ATPase superfamily. Kinesin family.</text>
</comment>
<dbReference type="PROSITE" id="PS50067">
    <property type="entry name" value="KINESIN_MOTOR_2"/>
    <property type="match status" value="1"/>
</dbReference>
<name>A0A2J7ZVK3_9CHLO</name>
<dbReference type="SMART" id="SM00129">
    <property type="entry name" value="KISc"/>
    <property type="match status" value="1"/>
</dbReference>
<accession>A0A2J7ZVK3</accession>
<proteinExistence type="inferred from homology"/>
<dbReference type="InterPro" id="IPR027417">
    <property type="entry name" value="P-loop_NTPase"/>
</dbReference>
<evidence type="ECO:0000256" key="5">
    <source>
        <dbReference type="PROSITE-ProRule" id="PRU00283"/>
    </source>
</evidence>
<dbReference type="OrthoDB" id="547712at2759"/>
<dbReference type="GO" id="GO:0005871">
    <property type="term" value="C:kinesin complex"/>
    <property type="evidence" value="ECO:0007669"/>
    <property type="project" value="TreeGrafter"/>
</dbReference>
<dbReference type="AlphaFoldDB" id="A0A2J7ZVK3"/>
<dbReference type="InterPro" id="IPR027640">
    <property type="entry name" value="Kinesin-like_fam"/>
</dbReference>
<evidence type="ECO:0000313" key="8">
    <source>
        <dbReference type="Proteomes" id="UP000236333"/>
    </source>
</evidence>
<comment type="caution">
    <text evidence="7">The sequence shown here is derived from an EMBL/GenBank/DDBJ whole genome shotgun (WGS) entry which is preliminary data.</text>
</comment>
<dbReference type="PANTHER" id="PTHR24115:SF1008">
    <property type="entry name" value="KINESIN-LIKE PROTEIN SUBITO"/>
    <property type="match status" value="1"/>
</dbReference>
<dbReference type="GO" id="GO:0003777">
    <property type="term" value="F:microtubule motor activity"/>
    <property type="evidence" value="ECO:0007669"/>
    <property type="project" value="InterPro"/>
</dbReference>
<dbReference type="GO" id="GO:0005874">
    <property type="term" value="C:microtubule"/>
    <property type="evidence" value="ECO:0007669"/>
    <property type="project" value="UniProtKB-KW"/>
</dbReference>
<dbReference type="GO" id="GO:0005634">
    <property type="term" value="C:nucleus"/>
    <property type="evidence" value="ECO:0007669"/>
    <property type="project" value="TreeGrafter"/>
</dbReference>
<reference evidence="7 8" key="1">
    <citation type="journal article" date="2017" name="Mol. Biol. Evol.">
        <title>The 4-celled Tetrabaena socialis nuclear genome reveals the essential components for genetic control of cell number at the origin of multicellularity in the volvocine lineage.</title>
        <authorList>
            <person name="Featherston J."/>
            <person name="Arakaki Y."/>
            <person name="Hanschen E.R."/>
            <person name="Ferris P.J."/>
            <person name="Michod R.E."/>
            <person name="Olson B.J.S.C."/>
            <person name="Nozaki H."/>
            <person name="Durand P.M."/>
        </authorList>
    </citation>
    <scope>NUCLEOTIDE SEQUENCE [LARGE SCALE GENOMIC DNA]</scope>
    <source>
        <strain evidence="7 8">NIES-571</strain>
    </source>
</reference>
<evidence type="ECO:0000259" key="6">
    <source>
        <dbReference type="PROSITE" id="PS50067"/>
    </source>
</evidence>
<dbReference type="GO" id="GO:0005524">
    <property type="term" value="F:ATP binding"/>
    <property type="evidence" value="ECO:0007669"/>
    <property type="project" value="UniProtKB-UniRule"/>
</dbReference>
<feature type="binding site" evidence="5">
    <location>
        <begin position="196"/>
        <end position="203"/>
    </location>
    <ligand>
        <name>ATP</name>
        <dbReference type="ChEBI" id="CHEBI:30616"/>
    </ligand>
</feature>
<keyword evidence="4 5" id="KW-0505">Motor protein</keyword>